<feature type="transmembrane region" description="Helical" evidence="5">
    <location>
        <begin position="127"/>
        <end position="144"/>
    </location>
</feature>
<feature type="transmembrane region" description="Helical" evidence="5">
    <location>
        <begin position="20"/>
        <end position="40"/>
    </location>
</feature>
<feature type="transmembrane region" description="Helical" evidence="5">
    <location>
        <begin position="211"/>
        <end position="230"/>
    </location>
</feature>
<feature type="domain" description="EamA" evidence="6">
    <location>
        <begin position="151"/>
        <end position="282"/>
    </location>
</feature>
<reference evidence="7" key="1">
    <citation type="submission" date="2020-05" db="EMBL/GenBank/DDBJ databases">
        <authorList>
            <person name="Chiriac C."/>
            <person name="Salcher M."/>
            <person name="Ghai R."/>
            <person name="Kavagutti S V."/>
        </authorList>
    </citation>
    <scope>NUCLEOTIDE SEQUENCE</scope>
</reference>
<dbReference type="AlphaFoldDB" id="A0A6J6CTT5"/>
<evidence type="ECO:0000259" key="6">
    <source>
        <dbReference type="Pfam" id="PF00892"/>
    </source>
</evidence>
<feature type="transmembrane region" description="Helical" evidence="5">
    <location>
        <begin position="181"/>
        <end position="199"/>
    </location>
</feature>
<feature type="transmembrane region" description="Helical" evidence="5">
    <location>
        <begin position="266"/>
        <end position="282"/>
    </location>
</feature>
<evidence type="ECO:0000256" key="3">
    <source>
        <dbReference type="ARBA" id="ARBA00022989"/>
    </source>
</evidence>
<feature type="transmembrane region" description="Helical" evidence="5">
    <location>
        <begin position="77"/>
        <end position="97"/>
    </location>
</feature>
<evidence type="ECO:0000256" key="5">
    <source>
        <dbReference type="SAM" id="Phobius"/>
    </source>
</evidence>
<dbReference type="PANTHER" id="PTHR32322:SF2">
    <property type="entry name" value="EAMA DOMAIN-CONTAINING PROTEIN"/>
    <property type="match status" value="1"/>
</dbReference>
<dbReference type="PANTHER" id="PTHR32322">
    <property type="entry name" value="INNER MEMBRANE TRANSPORTER"/>
    <property type="match status" value="1"/>
</dbReference>
<feature type="transmembrane region" description="Helical" evidence="5">
    <location>
        <begin position="46"/>
        <end position="65"/>
    </location>
</feature>
<dbReference type="SUPFAM" id="SSF103481">
    <property type="entry name" value="Multidrug resistance efflux transporter EmrE"/>
    <property type="match status" value="2"/>
</dbReference>
<protein>
    <submittedName>
        <fullName evidence="7">Unannotated protein</fullName>
    </submittedName>
</protein>
<evidence type="ECO:0000256" key="4">
    <source>
        <dbReference type="ARBA" id="ARBA00023136"/>
    </source>
</evidence>
<accession>A0A6J6CTT5</accession>
<gene>
    <name evidence="7" type="ORF">UFOPK1572_00408</name>
</gene>
<name>A0A6J6CTT5_9ZZZZ</name>
<feature type="transmembrane region" description="Helical" evidence="5">
    <location>
        <begin position="150"/>
        <end position="169"/>
    </location>
</feature>
<keyword evidence="4 5" id="KW-0472">Membrane</keyword>
<dbReference type="EMBL" id="CAEZTC010000035">
    <property type="protein sequence ID" value="CAB4554584.1"/>
    <property type="molecule type" value="Genomic_DNA"/>
</dbReference>
<sequence length="298" mass="31586">MALRQRVSTEKLFDVAPPEVFFVLSAAAQYTGAVIAIGLFDEMSPATVAWLRVLSAGIIITAVSWRHFSPRWTRHDFMAAAAFGISTALMNLFFYLAIDRLPLGKGVTIEFIGPIAVAAIQTRTKRNTAALICAALGVVVLGGVEIGSEPLGLVFILLASVMWAGYIVIGSRVALANRGIAGLGVGLIIGGLVITPFASSDAGVAFTHVDLFVAAVLVGVLSNAIGYGIDQSTLRRIPVRRFSVLLALLPVCAAVFGFLFLDQTPTPVDLAGMALVLVGVAIQERERIDRHQTEAQTI</sequence>
<comment type="subcellular location">
    <subcellularLocation>
        <location evidence="1">Membrane</location>
        <topology evidence="1">Multi-pass membrane protein</topology>
    </subcellularLocation>
</comment>
<dbReference type="Gene3D" id="1.10.3730.20">
    <property type="match status" value="1"/>
</dbReference>
<evidence type="ECO:0000256" key="2">
    <source>
        <dbReference type="ARBA" id="ARBA00022692"/>
    </source>
</evidence>
<evidence type="ECO:0000313" key="7">
    <source>
        <dbReference type="EMBL" id="CAB4554584.1"/>
    </source>
</evidence>
<dbReference type="InterPro" id="IPR050638">
    <property type="entry name" value="AA-Vitamin_Transporters"/>
</dbReference>
<proteinExistence type="predicted"/>
<dbReference type="GO" id="GO:0016020">
    <property type="term" value="C:membrane"/>
    <property type="evidence" value="ECO:0007669"/>
    <property type="project" value="UniProtKB-SubCell"/>
</dbReference>
<evidence type="ECO:0000256" key="1">
    <source>
        <dbReference type="ARBA" id="ARBA00004141"/>
    </source>
</evidence>
<keyword evidence="2 5" id="KW-0812">Transmembrane</keyword>
<dbReference type="InterPro" id="IPR037185">
    <property type="entry name" value="EmrE-like"/>
</dbReference>
<keyword evidence="3 5" id="KW-1133">Transmembrane helix</keyword>
<dbReference type="InterPro" id="IPR000620">
    <property type="entry name" value="EamA_dom"/>
</dbReference>
<dbReference type="Pfam" id="PF00892">
    <property type="entry name" value="EamA"/>
    <property type="match status" value="1"/>
</dbReference>
<feature type="transmembrane region" description="Helical" evidence="5">
    <location>
        <begin position="242"/>
        <end position="260"/>
    </location>
</feature>
<organism evidence="7">
    <name type="scientific">freshwater metagenome</name>
    <dbReference type="NCBI Taxonomy" id="449393"/>
    <lineage>
        <taxon>unclassified sequences</taxon>
        <taxon>metagenomes</taxon>
        <taxon>ecological metagenomes</taxon>
    </lineage>
</organism>